<evidence type="ECO:0000256" key="4">
    <source>
        <dbReference type="ARBA" id="ARBA00023242"/>
    </source>
</evidence>
<protein>
    <submittedName>
        <fullName evidence="7">U3 small nucleolar RNA-associated protein 14 homolog A</fullName>
    </submittedName>
</protein>
<dbReference type="KEGG" id="tpal:117646691"/>
<feature type="compositionally biased region" description="Polar residues" evidence="5">
    <location>
        <begin position="331"/>
        <end position="342"/>
    </location>
</feature>
<dbReference type="RefSeq" id="XP_034243687.1">
    <property type="nucleotide sequence ID" value="XM_034387796.1"/>
</dbReference>
<keyword evidence="6" id="KW-1185">Reference proteome</keyword>
<feature type="compositionally biased region" description="Acidic residues" evidence="5">
    <location>
        <begin position="628"/>
        <end position="642"/>
    </location>
</feature>
<dbReference type="InParanoid" id="A0A6P8Z9I6"/>
<dbReference type="GO" id="GO:0006364">
    <property type="term" value="P:rRNA processing"/>
    <property type="evidence" value="ECO:0007669"/>
    <property type="project" value="InterPro"/>
</dbReference>
<dbReference type="Proteomes" id="UP000515158">
    <property type="component" value="Unplaced"/>
</dbReference>
<dbReference type="GO" id="GO:0032040">
    <property type="term" value="C:small-subunit processome"/>
    <property type="evidence" value="ECO:0007669"/>
    <property type="project" value="InterPro"/>
</dbReference>
<dbReference type="InterPro" id="IPR006709">
    <property type="entry name" value="SSU_processome_Utp14"/>
</dbReference>
<accession>A0A6P8Z9I6</accession>
<sequence length="798" mass="90378">MDETEEMDFNYYSDSDDAGDEEHKRLLAAISKLDKRKRVVPSERKEPSLQVSEFHLSKGEDSVDTTVNLRHLAKSLNLDTNQVDIIRKLRATEKKTKTLPKPLEKPVAERIKREVSFKNVQKQLAQWDPIVIKNRVSDDLVFPLNRAAINQINPKEFLDPNQGATELEREIAAVLNGSESVQKEREEEEEFPLSLEEMVKRRKELARLRVHESYRNAKAHRQNKIKSKKFHRYERRECIRKQIKEFEELQEKDPEAALERLAEIEKQRVLERASLRHRSTGKWAQNHAVRAKYDKESRQVLSEQLQINKDLTQKIQVDSESSEDEAPDNNVAPSDNPWMSQTKTEEDIDAFLSGYRKYWEEKGNKSKENPEEAPSNGKALEASSDDDIEEVVLDPKAKALMASAVESYSEIPNAMQKISKPQKLEVSSKALPKGKKELETKSEDNKKLSSVSKKKLKTKSEDNKKLSSVSEKKPKTKSEGSKKLSAVSTGGSWTVTPLETSTSDHFLHHMFDDLNEKMTAKAQKKIAGLKAEMGKDVSKKRRSKAVDPSSLLELKRQKLKIDLDEKLDEGTGDSPADDAADQLAEKIKLASSLTSESKKSAAAPELDPKKFMKTAQVKLKTALPDEITGGDEGLDDSDAEGGQDEKHLTISEAFADDDVVADFSQEKQDAIEKDKPEDINLVLPGWGSWGGHNLKPSKRKQRRFMVKMPEAPPRRDENKGNLIINENEDKPVREHQVSNLPFPFTSVKDYEASVRAPIGNTFIPQTAHRKLIKPSVSTKMGAIITPMDKEELVKMKKK</sequence>
<organism evidence="7">
    <name type="scientific">Thrips palmi</name>
    <name type="common">Melon thrips</name>
    <dbReference type="NCBI Taxonomy" id="161013"/>
    <lineage>
        <taxon>Eukaryota</taxon>
        <taxon>Metazoa</taxon>
        <taxon>Ecdysozoa</taxon>
        <taxon>Arthropoda</taxon>
        <taxon>Hexapoda</taxon>
        <taxon>Insecta</taxon>
        <taxon>Pterygota</taxon>
        <taxon>Neoptera</taxon>
        <taxon>Paraneoptera</taxon>
        <taxon>Thysanoptera</taxon>
        <taxon>Terebrantia</taxon>
        <taxon>Thripoidea</taxon>
        <taxon>Thripidae</taxon>
        <taxon>Thrips</taxon>
    </lineage>
</organism>
<keyword evidence="4" id="KW-0539">Nucleus</keyword>
<evidence type="ECO:0000313" key="7">
    <source>
        <dbReference type="RefSeq" id="XP_034243687.1"/>
    </source>
</evidence>
<evidence type="ECO:0000256" key="3">
    <source>
        <dbReference type="ARBA" id="ARBA00022553"/>
    </source>
</evidence>
<feature type="compositionally biased region" description="Basic and acidic residues" evidence="5">
    <location>
        <begin position="434"/>
        <end position="447"/>
    </location>
</feature>
<reference evidence="7" key="1">
    <citation type="submission" date="2025-08" db="UniProtKB">
        <authorList>
            <consortium name="RefSeq"/>
        </authorList>
    </citation>
    <scope>IDENTIFICATION</scope>
    <source>
        <tissue evidence="7">Total insect</tissue>
    </source>
</reference>
<evidence type="ECO:0000256" key="1">
    <source>
        <dbReference type="ARBA" id="ARBA00004604"/>
    </source>
</evidence>
<evidence type="ECO:0000256" key="2">
    <source>
        <dbReference type="ARBA" id="ARBA00007774"/>
    </source>
</evidence>
<feature type="region of interest" description="Disordered" evidence="5">
    <location>
        <begin position="415"/>
        <end position="498"/>
    </location>
</feature>
<feature type="region of interest" description="Disordered" evidence="5">
    <location>
        <begin position="362"/>
        <end position="391"/>
    </location>
</feature>
<feature type="compositionally biased region" description="Acidic residues" evidence="5">
    <location>
        <begin position="565"/>
        <end position="580"/>
    </location>
</feature>
<dbReference type="FunCoup" id="A0A6P8Z9I6">
    <property type="interactions" value="1170"/>
</dbReference>
<feature type="region of interest" description="Disordered" evidence="5">
    <location>
        <begin position="590"/>
        <end position="643"/>
    </location>
</feature>
<keyword evidence="3" id="KW-0597">Phosphoprotein</keyword>
<dbReference type="PANTHER" id="PTHR14150">
    <property type="entry name" value="U3 SMALL NUCLEOLAR RNA-ASSOCIATED PROTEIN 14"/>
    <property type="match status" value="1"/>
</dbReference>
<dbReference type="Pfam" id="PF04615">
    <property type="entry name" value="Utp14"/>
    <property type="match status" value="1"/>
</dbReference>
<feature type="compositionally biased region" description="Basic and acidic residues" evidence="5">
    <location>
        <begin position="458"/>
        <end position="482"/>
    </location>
</feature>
<name>A0A6P8Z9I6_THRPL</name>
<feature type="region of interest" description="Disordered" evidence="5">
    <location>
        <begin position="563"/>
        <end position="582"/>
    </location>
</feature>
<dbReference type="PANTHER" id="PTHR14150:SF12">
    <property type="entry name" value="U3 SMALL NUCLEOLAR RNA-ASSOCIATED PROTEIN 14 HOMOLOG A"/>
    <property type="match status" value="1"/>
</dbReference>
<comment type="similarity">
    <text evidence="2">Belongs to the UTP14 family.</text>
</comment>
<evidence type="ECO:0000256" key="5">
    <source>
        <dbReference type="SAM" id="MobiDB-lite"/>
    </source>
</evidence>
<feature type="region of interest" description="Disordered" evidence="5">
    <location>
        <begin position="316"/>
        <end position="346"/>
    </location>
</feature>
<dbReference type="OrthoDB" id="277439at2759"/>
<feature type="region of interest" description="Disordered" evidence="5">
    <location>
        <begin position="531"/>
        <end position="550"/>
    </location>
</feature>
<gene>
    <name evidence="7" type="primary">LOC117646691</name>
</gene>
<feature type="compositionally biased region" description="Polar residues" evidence="5">
    <location>
        <begin position="486"/>
        <end position="498"/>
    </location>
</feature>
<comment type="subcellular location">
    <subcellularLocation>
        <location evidence="1">Nucleus</location>
        <location evidence="1">Nucleolus</location>
    </subcellularLocation>
</comment>
<proteinExistence type="inferred from homology"/>
<dbReference type="AlphaFoldDB" id="A0A6P8Z9I6"/>
<evidence type="ECO:0000313" key="6">
    <source>
        <dbReference type="Proteomes" id="UP000515158"/>
    </source>
</evidence>
<dbReference type="GeneID" id="117646691"/>